<keyword evidence="13" id="KW-1185">Reference proteome</keyword>
<dbReference type="GeneID" id="19211458"/>
<keyword evidence="8 10" id="KW-0012">Acyltransferase</keyword>
<name>A0A5M3MIQ9_CONPW</name>
<dbReference type="Pfam" id="PF01529">
    <property type="entry name" value="DHHC"/>
    <property type="match status" value="1"/>
</dbReference>
<feature type="transmembrane region" description="Helical" evidence="10">
    <location>
        <begin position="12"/>
        <end position="34"/>
    </location>
</feature>
<evidence type="ECO:0000259" key="11">
    <source>
        <dbReference type="Pfam" id="PF01529"/>
    </source>
</evidence>
<evidence type="ECO:0000256" key="9">
    <source>
        <dbReference type="ARBA" id="ARBA00048048"/>
    </source>
</evidence>
<dbReference type="EC" id="2.3.1.225" evidence="10"/>
<reference evidence="13" key="1">
    <citation type="journal article" date="2012" name="Science">
        <title>The Paleozoic origin of enzymatic lignin decomposition reconstructed from 31 fungal genomes.</title>
        <authorList>
            <person name="Floudas D."/>
            <person name="Binder M."/>
            <person name="Riley R."/>
            <person name="Barry K."/>
            <person name="Blanchette R.A."/>
            <person name="Henrissat B."/>
            <person name="Martinez A.T."/>
            <person name="Otillar R."/>
            <person name="Spatafora J.W."/>
            <person name="Yadav J.S."/>
            <person name="Aerts A."/>
            <person name="Benoit I."/>
            <person name="Boyd A."/>
            <person name="Carlson A."/>
            <person name="Copeland A."/>
            <person name="Coutinho P.M."/>
            <person name="de Vries R.P."/>
            <person name="Ferreira P."/>
            <person name="Findley K."/>
            <person name="Foster B."/>
            <person name="Gaskell J."/>
            <person name="Glotzer D."/>
            <person name="Gorecki P."/>
            <person name="Heitman J."/>
            <person name="Hesse C."/>
            <person name="Hori C."/>
            <person name="Igarashi K."/>
            <person name="Jurgens J.A."/>
            <person name="Kallen N."/>
            <person name="Kersten P."/>
            <person name="Kohler A."/>
            <person name="Kuees U."/>
            <person name="Kumar T.K.A."/>
            <person name="Kuo A."/>
            <person name="LaButti K."/>
            <person name="Larrondo L.F."/>
            <person name="Lindquist E."/>
            <person name="Ling A."/>
            <person name="Lombard V."/>
            <person name="Lucas S."/>
            <person name="Lundell T."/>
            <person name="Martin R."/>
            <person name="McLaughlin D.J."/>
            <person name="Morgenstern I."/>
            <person name="Morin E."/>
            <person name="Murat C."/>
            <person name="Nagy L.G."/>
            <person name="Nolan M."/>
            <person name="Ohm R.A."/>
            <person name="Patyshakuliyeva A."/>
            <person name="Rokas A."/>
            <person name="Ruiz-Duenas F.J."/>
            <person name="Sabat G."/>
            <person name="Salamov A."/>
            <person name="Samejima M."/>
            <person name="Schmutz J."/>
            <person name="Slot J.C."/>
            <person name="St John F."/>
            <person name="Stenlid J."/>
            <person name="Sun H."/>
            <person name="Sun S."/>
            <person name="Syed K."/>
            <person name="Tsang A."/>
            <person name="Wiebenga A."/>
            <person name="Young D."/>
            <person name="Pisabarro A."/>
            <person name="Eastwood D.C."/>
            <person name="Martin F."/>
            <person name="Cullen D."/>
            <person name="Grigoriev I.V."/>
            <person name="Hibbett D.S."/>
        </authorList>
    </citation>
    <scope>NUCLEOTIDE SEQUENCE [LARGE SCALE GENOMIC DNA]</scope>
    <source>
        <strain evidence="13">RWD-64-598 SS2</strain>
    </source>
</reference>
<dbReference type="OMA" id="WKPPRTH"/>
<dbReference type="InterPro" id="IPR001594">
    <property type="entry name" value="Palmitoyltrfase_DHHC"/>
</dbReference>
<evidence type="ECO:0000313" key="12">
    <source>
        <dbReference type="EMBL" id="EIW79102.1"/>
    </source>
</evidence>
<dbReference type="InterPro" id="IPR039859">
    <property type="entry name" value="PFA4/ZDH16/20/ERF2-like"/>
</dbReference>
<proteinExistence type="inferred from homology"/>
<evidence type="ECO:0000256" key="3">
    <source>
        <dbReference type="ARBA" id="ARBA00022692"/>
    </source>
</evidence>
<evidence type="ECO:0000256" key="2">
    <source>
        <dbReference type="ARBA" id="ARBA00022679"/>
    </source>
</evidence>
<keyword evidence="4 10" id="KW-1133">Transmembrane helix</keyword>
<feature type="transmembrane region" description="Helical" evidence="10">
    <location>
        <begin position="116"/>
        <end position="139"/>
    </location>
</feature>
<dbReference type="PROSITE" id="PS50216">
    <property type="entry name" value="DHHC"/>
    <property type="match status" value="1"/>
</dbReference>
<feature type="domain" description="Palmitoyltransferase DHHC" evidence="11">
    <location>
        <begin position="78"/>
        <end position="244"/>
    </location>
</feature>
<sequence length="326" mass="36857">MWYCMTCEISTLPALYAVLMTGLIGFLVVLYIWLSMRKGTRFVRHYPPPDINLLDKPYESADPNELLSFCNKGQCNGAWKPPRTHHCSTCNVCRLDFDHHCPWLGNCVSLGSMKEFLYLLFFVPLVFLLGISPAASILYSQARLAYGVSMADPWINDVWWSWYASWIVFCGPLGRPVIGTLLGYRVLKDSRVPSSGYGQMLEQPHMRVSIVALVALIMSIFAMGLGVSTLRNLLRGRTTLETLKARAYRNKFVVIPAVNAADSETGSIADMRKVITVPPQENLYILDWTKLWGKPLFTCSAYDSSSEYLWPTVNPNIIHQARNKDK</sequence>
<evidence type="ECO:0000313" key="13">
    <source>
        <dbReference type="Proteomes" id="UP000053558"/>
    </source>
</evidence>
<feature type="transmembrane region" description="Helical" evidence="10">
    <location>
        <begin position="159"/>
        <end position="187"/>
    </location>
</feature>
<dbReference type="AlphaFoldDB" id="A0A5M3MIQ9"/>
<comment type="subcellular location">
    <subcellularLocation>
        <location evidence="1">Membrane</location>
        <topology evidence="1">Multi-pass membrane protein</topology>
    </subcellularLocation>
</comment>
<protein>
    <recommendedName>
        <fullName evidence="10">Palmitoyltransferase</fullName>
        <ecNumber evidence="10">2.3.1.225</ecNumber>
    </recommendedName>
</protein>
<keyword evidence="2 10" id="KW-0808">Transferase</keyword>
<comment type="similarity">
    <text evidence="10">Belongs to the DHHC palmitoyltransferase family.</text>
</comment>
<dbReference type="GO" id="GO:0016020">
    <property type="term" value="C:membrane"/>
    <property type="evidence" value="ECO:0007669"/>
    <property type="project" value="UniProtKB-SubCell"/>
</dbReference>
<keyword evidence="5 10" id="KW-0472">Membrane</keyword>
<dbReference type="KEGG" id="cput:CONPUDRAFT_91414"/>
<dbReference type="Proteomes" id="UP000053558">
    <property type="component" value="Unassembled WGS sequence"/>
</dbReference>
<organism evidence="12 13">
    <name type="scientific">Coniophora puteana (strain RWD-64-598)</name>
    <name type="common">Brown rot fungus</name>
    <dbReference type="NCBI Taxonomy" id="741705"/>
    <lineage>
        <taxon>Eukaryota</taxon>
        <taxon>Fungi</taxon>
        <taxon>Dikarya</taxon>
        <taxon>Basidiomycota</taxon>
        <taxon>Agaricomycotina</taxon>
        <taxon>Agaricomycetes</taxon>
        <taxon>Agaricomycetidae</taxon>
        <taxon>Boletales</taxon>
        <taxon>Coniophorineae</taxon>
        <taxon>Coniophoraceae</taxon>
        <taxon>Coniophora</taxon>
    </lineage>
</organism>
<keyword evidence="6" id="KW-0564">Palmitate</keyword>
<keyword evidence="7" id="KW-0449">Lipoprotein</keyword>
<comment type="catalytic activity">
    <reaction evidence="9 10">
        <text>L-cysteinyl-[protein] + hexadecanoyl-CoA = S-hexadecanoyl-L-cysteinyl-[protein] + CoA</text>
        <dbReference type="Rhea" id="RHEA:36683"/>
        <dbReference type="Rhea" id="RHEA-COMP:10131"/>
        <dbReference type="Rhea" id="RHEA-COMP:11032"/>
        <dbReference type="ChEBI" id="CHEBI:29950"/>
        <dbReference type="ChEBI" id="CHEBI:57287"/>
        <dbReference type="ChEBI" id="CHEBI:57379"/>
        <dbReference type="ChEBI" id="CHEBI:74151"/>
        <dbReference type="EC" id="2.3.1.225"/>
    </reaction>
</comment>
<evidence type="ECO:0000256" key="4">
    <source>
        <dbReference type="ARBA" id="ARBA00022989"/>
    </source>
</evidence>
<comment type="domain">
    <text evidence="10">The DHHC domain is required for palmitoyltransferase activity.</text>
</comment>
<evidence type="ECO:0000256" key="8">
    <source>
        <dbReference type="ARBA" id="ARBA00023315"/>
    </source>
</evidence>
<comment type="caution">
    <text evidence="12">The sequence shown here is derived from an EMBL/GenBank/DDBJ whole genome shotgun (WGS) entry which is preliminary data.</text>
</comment>
<keyword evidence="3 10" id="KW-0812">Transmembrane</keyword>
<evidence type="ECO:0000256" key="7">
    <source>
        <dbReference type="ARBA" id="ARBA00023288"/>
    </source>
</evidence>
<evidence type="ECO:0000256" key="10">
    <source>
        <dbReference type="RuleBase" id="RU079119"/>
    </source>
</evidence>
<evidence type="ECO:0000256" key="1">
    <source>
        <dbReference type="ARBA" id="ARBA00004141"/>
    </source>
</evidence>
<dbReference type="EMBL" id="JH711581">
    <property type="protein sequence ID" value="EIW79102.1"/>
    <property type="molecule type" value="Genomic_DNA"/>
</dbReference>
<evidence type="ECO:0000256" key="6">
    <source>
        <dbReference type="ARBA" id="ARBA00023139"/>
    </source>
</evidence>
<gene>
    <name evidence="12" type="ORF">CONPUDRAFT_91414</name>
</gene>
<accession>A0A5M3MIQ9</accession>
<dbReference type="OrthoDB" id="302728at2759"/>
<evidence type="ECO:0000256" key="5">
    <source>
        <dbReference type="ARBA" id="ARBA00023136"/>
    </source>
</evidence>
<feature type="transmembrane region" description="Helical" evidence="10">
    <location>
        <begin position="208"/>
        <end position="227"/>
    </location>
</feature>
<dbReference type="GO" id="GO:0019706">
    <property type="term" value="F:protein-cysteine S-palmitoyltransferase activity"/>
    <property type="evidence" value="ECO:0007669"/>
    <property type="project" value="UniProtKB-EC"/>
</dbReference>
<dbReference type="PANTHER" id="PTHR12246">
    <property type="entry name" value="PALMITOYLTRANSFERASE ZDHHC16"/>
    <property type="match status" value="1"/>
</dbReference>
<dbReference type="RefSeq" id="XP_007770823.1">
    <property type="nucleotide sequence ID" value="XM_007772633.1"/>
</dbReference>